<evidence type="ECO:0000313" key="2">
    <source>
        <dbReference type="Proteomes" id="UP000075243"/>
    </source>
</evidence>
<reference evidence="1 2" key="1">
    <citation type="journal article" date="2012" name="Nat. Biotechnol.">
        <title>Draft genome sequence of pigeonpea (Cajanus cajan), an orphan legume crop of resource-poor farmers.</title>
        <authorList>
            <person name="Varshney R.K."/>
            <person name="Chen W."/>
            <person name="Li Y."/>
            <person name="Bharti A.K."/>
            <person name="Saxena R.K."/>
            <person name="Schlueter J.A."/>
            <person name="Donoghue M.T."/>
            <person name="Azam S."/>
            <person name="Fan G."/>
            <person name="Whaley A.M."/>
            <person name="Farmer A.D."/>
            <person name="Sheridan J."/>
            <person name="Iwata A."/>
            <person name="Tuteja R."/>
            <person name="Penmetsa R.V."/>
            <person name="Wu W."/>
            <person name="Upadhyaya H.D."/>
            <person name="Yang S.P."/>
            <person name="Shah T."/>
            <person name="Saxena K.B."/>
            <person name="Michael T."/>
            <person name="McCombie W.R."/>
            <person name="Yang B."/>
            <person name="Zhang G."/>
            <person name="Yang H."/>
            <person name="Wang J."/>
            <person name="Spillane C."/>
            <person name="Cook D.R."/>
            <person name="May G.D."/>
            <person name="Xu X."/>
            <person name="Jackson S.A."/>
        </authorList>
    </citation>
    <scope>NUCLEOTIDE SEQUENCE [LARGE SCALE GENOMIC DNA]</scope>
    <source>
        <strain evidence="2">cv. Asha</strain>
    </source>
</reference>
<organism evidence="1 2">
    <name type="scientific">Cajanus cajan</name>
    <name type="common">Pigeon pea</name>
    <name type="synonym">Cajanus indicus</name>
    <dbReference type="NCBI Taxonomy" id="3821"/>
    <lineage>
        <taxon>Eukaryota</taxon>
        <taxon>Viridiplantae</taxon>
        <taxon>Streptophyta</taxon>
        <taxon>Embryophyta</taxon>
        <taxon>Tracheophyta</taxon>
        <taxon>Spermatophyta</taxon>
        <taxon>Magnoliopsida</taxon>
        <taxon>eudicotyledons</taxon>
        <taxon>Gunneridae</taxon>
        <taxon>Pentapetalae</taxon>
        <taxon>rosids</taxon>
        <taxon>fabids</taxon>
        <taxon>Fabales</taxon>
        <taxon>Fabaceae</taxon>
        <taxon>Papilionoideae</taxon>
        <taxon>50 kb inversion clade</taxon>
        <taxon>NPAAA clade</taxon>
        <taxon>indigoferoid/millettioid clade</taxon>
        <taxon>Phaseoleae</taxon>
        <taxon>Cajanus</taxon>
    </lineage>
</organism>
<dbReference type="PANTHER" id="PTHR35317:SF31">
    <property type="entry name" value="DUF4219 DOMAIN-CONTAINING PROTEIN"/>
    <property type="match status" value="1"/>
</dbReference>
<evidence type="ECO:0000313" key="1">
    <source>
        <dbReference type="EMBL" id="KYP55594.1"/>
    </source>
</evidence>
<accession>A0A151SL65</accession>
<name>A0A151SL65_CAJCA</name>
<sequence length="159" mass="18788">FEVIRMKEIDPIKDFIDRILKVVTQIRLLSEKLNDQRVMEKTLVRLPERFGSKILSLKENKDFSQISIVELVNVLQATKQRISLRMEENIEGDFVVYTKGKIQEENNQAKGWKNKFPLCHHCKNNNHIKTICWFRPSIKCRAYNQFCHVEKACKNKANP</sequence>
<protein>
    <submittedName>
        <fullName evidence="1">Uncharacterized protein</fullName>
    </submittedName>
</protein>
<feature type="non-terminal residue" evidence="1">
    <location>
        <position position="1"/>
    </location>
</feature>
<keyword evidence="2" id="KW-1185">Reference proteome</keyword>
<dbReference type="Gramene" id="C.cajan_01768.t">
    <property type="protein sequence ID" value="C.cajan_01768.t.cds1"/>
    <property type="gene ID" value="C.cajan_01768"/>
</dbReference>
<proteinExistence type="predicted"/>
<dbReference type="Proteomes" id="UP000075243">
    <property type="component" value="Chromosome 11"/>
</dbReference>
<dbReference type="AlphaFoldDB" id="A0A151SL65"/>
<dbReference type="EMBL" id="CM003613">
    <property type="protein sequence ID" value="KYP55594.1"/>
    <property type="molecule type" value="Genomic_DNA"/>
</dbReference>
<dbReference type="Pfam" id="PF14223">
    <property type="entry name" value="Retrotran_gag_2"/>
    <property type="match status" value="1"/>
</dbReference>
<gene>
    <name evidence="1" type="ORF">KK1_001811</name>
</gene>
<dbReference type="PANTHER" id="PTHR35317">
    <property type="entry name" value="OS04G0629600 PROTEIN"/>
    <property type="match status" value="1"/>
</dbReference>